<dbReference type="Pfam" id="PF21647">
    <property type="entry name" value="DUF6857"/>
    <property type="match status" value="2"/>
</dbReference>
<name>A0A3B6JDX1_WHEAT</name>
<feature type="domain" description="DUF6857" evidence="2">
    <location>
        <begin position="236"/>
        <end position="366"/>
    </location>
</feature>
<dbReference type="Gramene" id="TraesLDM4D03G02439610.1">
    <property type="protein sequence ID" value="TraesLDM4D03G02439610.1"/>
    <property type="gene ID" value="TraesLDM4D03G02439610"/>
</dbReference>
<proteinExistence type="predicted"/>
<dbReference type="Gramene" id="TraesLAC4D03G02390940.1">
    <property type="protein sequence ID" value="TraesLAC4D03G02390940.1"/>
    <property type="gene ID" value="TraesLAC4D03G02390940"/>
</dbReference>
<protein>
    <recommendedName>
        <fullName evidence="2">DUF6857 domain-containing protein</fullName>
    </recommendedName>
</protein>
<dbReference type="EnsemblPlants" id="TraesCS4D02G082000.1">
    <property type="protein sequence ID" value="TraesCS4D02G082000.1"/>
    <property type="gene ID" value="TraesCS4D02G082000"/>
</dbReference>
<dbReference type="Gramene" id="TraesSYM4D03G02464860.1">
    <property type="protein sequence ID" value="TraesSYM4D03G02464860.1"/>
    <property type="gene ID" value="TraesSYM4D03G02464860"/>
</dbReference>
<accession>A0A3B6JDX1</accession>
<dbReference type="Gramene" id="TraesWEE_scaffold_035613_01G000100.1">
    <property type="protein sequence ID" value="TraesWEE_scaffold_035613_01G000100.1"/>
    <property type="gene ID" value="TraesWEE_scaffold_035613_01G000100"/>
</dbReference>
<sequence length="468" mass="49514">MEKPKRSSQPSHRRFESLDVKRSSSSLNMSTSSLRSINEEDRGAAAAHAGRRPTVVRFAPTPTPPRPSSSSGTRRGSHLAPQLQAPKAARPATAAVRPASPSGPKPARPSPAESGPKATRRSWGCTGSSGDQKERVTGDVIGGERSKGAAATLVRSSSVPRSRKPVEEKPLQKRESKTNIISRTKQRPTASPKPDVLHKPGAQRSPSIATKTSEKRPPTPGGASPDDMVKVSPPRSTSATTMGASWESLPPALQTLGSGVMSYRDAAEMAAVEAMQEASAAEIVLRCLSAFADLAATAGKQSPQQTVDEFLALQAAIARSTAALGNQQRSGHAGEWLHAAVTADLSPFSLYTAPSSSSRKRGTESPAVSATPRPVAAAEEADTWLETAARELGEEMCAWFVGHVDRLLEADVAGTLGQLKRVNDWLDDVGLRTDAVERLKQKIFGYLLDHVESAVVALNGGVASNRRK</sequence>
<dbReference type="Gramene" id="TraesCS4D03G0156400.1">
    <property type="protein sequence ID" value="TraesCS4D03G0156400.1.CDS"/>
    <property type="gene ID" value="TraesCS4D03G0156400"/>
</dbReference>
<dbReference type="Gramene" id="TraesSTA4D03G02432830.1">
    <property type="protein sequence ID" value="TraesSTA4D03G02432830.1"/>
    <property type="gene ID" value="TraesSTA4D03G02432830"/>
</dbReference>
<dbReference type="Gramene" id="TraesCS4D02G082000.1">
    <property type="protein sequence ID" value="TraesCS4D02G082000.1"/>
    <property type="gene ID" value="TraesCS4D02G082000"/>
</dbReference>
<dbReference type="Gramene" id="TraesNOR4D03G02455510.1">
    <property type="protein sequence ID" value="TraesNOR4D03G02455510.1"/>
    <property type="gene ID" value="TraesNOR4D03G02455510"/>
</dbReference>
<dbReference type="Gramene" id="TraesCLE_scaffold_039991_01G000100.1">
    <property type="protein sequence ID" value="TraesCLE_scaffold_039991_01G000100.1"/>
    <property type="gene ID" value="TraesCLE_scaffold_039991_01G000100"/>
</dbReference>
<evidence type="ECO:0000313" key="4">
    <source>
        <dbReference type="Proteomes" id="UP000019116"/>
    </source>
</evidence>
<dbReference type="AlphaFoldDB" id="A0A3B6JDX1"/>
<feature type="compositionally biased region" description="Polar residues" evidence="1">
    <location>
        <begin position="178"/>
        <end position="189"/>
    </location>
</feature>
<dbReference type="KEGG" id="taes:123099599"/>
<feature type="compositionally biased region" description="Low complexity" evidence="1">
    <location>
        <begin position="23"/>
        <end position="36"/>
    </location>
</feature>
<dbReference type="GeneID" id="123099599"/>
<reference evidence="3" key="2">
    <citation type="submission" date="2018-10" db="UniProtKB">
        <authorList>
            <consortium name="EnsemblPlants"/>
        </authorList>
    </citation>
    <scope>IDENTIFICATION</scope>
</reference>
<feature type="compositionally biased region" description="Low complexity" evidence="1">
    <location>
        <begin position="44"/>
        <end position="60"/>
    </location>
</feature>
<dbReference type="Gramene" id="TraesMAC4D03G02435840.1">
    <property type="protein sequence ID" value="TraesMAC4D03G02435840.1"/>
    <property type="gene ID" value="TraesMAC4D03G02435840"/>
</dbReference>
<reference evidence="3" key="1">
    <citation type="submission" date="2018-08" db="EMBL/GenBank/DDBJ databases">
        <authorList>
            <person name="Rossello M."/>
        </authorList>
    </citation>
    <scope>NUCLEOTIDE SEQUENCE [LARGE SCALE GENOMIC DNA]</scope>
    <source>
        <strain evidence="3">cv. Chinese Spring</strain>
    </source>
</reference>
<organism evidence="3">
    <name type="scientific">Triticum aestivum</name>
    <name type="common">Wheat</name>
    <dbReference type="NCBI Taxonomy" id="4565"/>
    <lineage>
        <taxon>Eukaryota</taxon>
        <taxon>Viridiplantae</taxon>
        <taxon>Streptophyta</taxon>
        <taxon>Embryophyta</taxon>
        <taxon>Tracheophyta</taxon>
        <taxon>Spermatophyta</taxon>
        <taxon>Magnoliopsida</taxon>
        <taxon>Liliopsida</taxon>
        <taxon>Poales</taxon>
        <taxon>Poaceae</taxon>
        <taxon>BOP clade</taxon>
        <taxon>Pooideae</taxon>
        <taxon>Triticodae</taxon>
        <taxon>Triticeae</taxon>
        <taxon>Triticinae</taxon>
        <taxon>Triticum</taxon>
    </lineage>
</organism>
<feature type="compositionally biased region" description="Basic and acidic residues" evidence="1">
    <location>
        <begin position="131"/>
        <end position="147"/>
    </location>
</feature>
<dbReference type="PANTHER" id="PTHR31928">
    <property type="entry name" value="EXPRESSED PROTEIN"/>
    <property type="match status" value="1"/>
</dbReference>
<dbReference type="Gramene" id="TraesROB_scaffold_042544_01G000100.1">
    <property type="protein sequence ID" value="TraesROB_scaffold_042544_01G000100.1"/>
    <property type="gene ID" value="TraesROB_scaffold_042544_01G000100"/>
</dbReference>
<dbReference type="OMA" id="YGYLLDH"/>
<feature type="compositionally biased region" description="Basic and acidic residues" evidence="1">
    <location>
        <begin position="13"/>
        <end position="22"/>
    </location>
</feature>
<dbReference type="Gramene" id="TraesCAD_scaffold_048077_01G000100.1">
    <property type="protein sequence ID" value="TraesCAD_scaffold_048077_01G000100.1"/>
    <property type="gene ID" value="TraesCAD_scaffold_048077_01G000100"/>
</dbReference>
<feature type="compositionally biased region" description="Polar residues" evidence="1">
    <location>
        <begin position="234"/>
        <end position="243"/>
    </location>
</feature>
<feature type="domain" description="DUF6857" evidence="2">
    <location>
        <begin position="389"/>
        <end position="457"/>
    </location>
</feature>
<dbReference type="InterPro" id="IPR049172">
    <property type="entry name" value="DUF6857_pln"/>
</dbReference>
<keyword evidence="4" id="KW-1185">Reference proteome</keyword>
<feature type="compositionally biased region" description="Low complexity" evidence="1">
    <location>
        <begin position="85"/>
        <end position="100"/>
    </location>
</feature>
<feature type="compositionally biased region" description="Basic and acidic residues" evidence="1">
    <location>
        <begin position="164"/>
        <end position="177"/>
    </location>
</feature>
<feature type="region of interest" description="Disordered" evidence="1">
    <location>
        <begin position="353"/>
        <end position="375"/>
    </location>
</feature>
<feature type="region of interest" description="Disordered" evidence="1">
    <location>
        <begin position="1"/>
        <end position="250"/>
    </location>
</feature>
<gene>
    <name evidence="3" type="primary">LOC123099599</name>
</gene>
<dbReference type="OrthoDB" id="1908057at2759"/>
<dbReference type="PANTHER" id="PTHR31928:SF17">
    <property type="entry name" value="OS11G0265300 PROTEIN"/>
    <property type="match status" value="1"/>
</dbReference>
<dbReference type="InterPro" id="IPR010341">
    <property type="entry name" value="DUF936_pln"/>
</dbReference>
<dbReference type="Gramene" id="TraesJUL4D03G02456480.1">
    <property type="protein sequence ID" value="TraesJUL4D03G02456480.1"/>
    <property type="gene ID" value="TraesJUL4D03G02456480"/>
</dbReference>
<evidence type="ECO:0000259" key="2">
    <source>
        <dbReference type="Pfam" id="PF21647"/>
    </source>
</evidence>
<evidence type="ECO:0000313" key="3">
    <source>
        <dbReference type="EnsemblPlants" id="TraesCS4D02G082000.1"/>
    </source>
</evidence>
<evidence type="ECO:0000256" key="1">
    <source>
        <dbReference type="SAM" id="MobiDB-lite"/>
    </source>
</evidence>
<dbReference type="Gramene" id="TraesARI4D03G02476200.1">
    <property type="protein sequence ID" value="TraesARI4D03G02476200.1"/>
    <property type="gene ID" value="TraesARI4D03G02476200"/>
</dbReference>
<dbReference type="Gramene" id="TraesPARA_EIv1.0_1424070.1">
    <property type="protein sequence ID" value="TraesPARA_EIv1.0_1424070.1.CDS"/>
    <property type="gene ID" value="TraesPARA_EIv1.0_1424070"/>
</dbReference>
<dbReference type="Proteomes" id="UP000019116">
    <property type="component" value="Chromosome 4D"/>
</dbReference>
<dbReference type="RefSeq" id="XP_044377662.1">
    <property type="nucleotide sequence ID" value="XM_044521727.1"/>
</dbReference>
<dbReference type="Gramene" id="TraesJAG4D03G02434990.1">
    <property type="protein sequence ID" value="TraesJAG4D03G02434990.1"/>
    <property type="gene ID" value="TraesJAG4D03G02434990"/>
</dbReference>